<comment type="caution">
    <text evidence="3">The sequence shown here is derived from an EMBL/GenBank/DDBJ whole genome shotgun (WGS) entry which is preliminary data.</text>
</comment>
<evidence type="ECO:0000259" key="1">
    <source>
        <dbReference type="Pfam" id="PF06938"/>
    </source>
</evidence>
<gene>
    <name evidence="3" type="ORF">GCM10009096_34390</name>
</gene>
<dbReference type="RefSeq" id="WP_229954457.1">
    <property type="nucleotide sequence ID" value="NZ_BAAAEM010000005.1"/>
</dbReference>
<dbReference type="PIRSF" id="PIRSF029557">
    <property type="entry name" value="UCP029557"/>
    <property type="match status" value="1"/>
</dbReference>
<accession>A0ABP3KWP1</accession>
<dbReference type="InterPro" id="IPR048341">
    <property type="entry name" value="DUF1285_N"/>
</dbReference>
<protein>
    <submittedName>
        <fullName evidence="3">DUF1285 domain-containing protein</fullName>
    </submittedName>
</protein>
<sequence length="188" mass="21076">MPYAPPPELASLTLSEIAKLAEEQKLPPVEEWQPEESGDSEMRINANGSWLHQGSPISRPAMVRAFSTLLRREADGSFALVTPYQKLSIEVEDAPFIAVQMESEGQGRDRNIAFRLNTDHLVVADAEHPLRFPAEVEAPQPYLQVRRGLEAILARPVYYELAEYALADDLDPFGLWSNGTFFPIDRPT</sequence>
<evidence type="ECO:0000313" key="3">
    <source>
        <dbReference type="EMBL" id="GAA0488550.1"/>
    </source>
</evidence>
<dbReference type="InterPro" id="IPR023361">
    <property type="entry name" value="DUF1285_beta_roll_sf"/>
</dbReference>
<dbReference type="Gene3D" id="3.10.540.10">
    <property type="entry name" value="duf1285 like domain"/>
    <property type="match status" value="1"/>
</dbReference>
<dbReference type="Pfam" id="PF21028">
    <property type="entry name" value="DUF1285_C"/>
    <property type="match status" value="1"/>
</dbReference>
<dbReference type="Gene3D" id="2.30.270.10">
    <property type="entry name" value="duf1285 protein"/>
    <property type="match status" value="1"/>
</dbReference>
<dbReference type="EMBL" id="BAAAEM010000005">
    <property type="protein sequence ID" value="GAA0488550.1"/>
    <property type="molecule type" value="Genomic_DNA"/>
</dbReference>
<evidence type="ECO:0000259" key="2">
    <source>
        <dbReference type="Pfam" id="PF21028"/>
    </source>
</evidence>
<dbReference type="InterPro" id="IPR010707">
    <property type="entry name" value="DUF1285"/>
</dbReference>
<organism evidence="3 4">
    <name type="scientific">Parasphingorhabdus litoris</name>
    <dbReference type="NCBI Taxonomy" id="394733"/>
    <lineage>
        <taxon>Bacteria</taxon>
        <taxon>Pseudomonadati</taxon>
        <taxon>Pseudomonadota</taxon>
        <taxon>Alphaproteobacteria</taxon>
        <taxon>Sphingomonadales</taxon>
        <taxon>Sphingomonadaceae</taxon>
        <taxon>Parasphingorhabdus</taxon>
    </lineage>
</organism>
<dbReference type="Proteomes" id="UP001500713">
    <property type="component" value="Unassembled WGS sequence"/>
</dbReference>
<proteinExistence type="predicted"/>
<keyword evidence="4" id="KW-1185">Reference proteome</keyword>
<evidence type="ECO:0000313" key="4">
    <source>
        <dbReference type="Proteomes" id="UP001500713"/>
    </source>
</evidence>
<dbReference type="InterPro" id="IPR048342">
    <property type="entry name" value="DUF1285_C"/>
</dbReference>
<reference evidence="4" key="1">
    <citation type="journal article" date="2019" name="Int. J. Syst. Evol. Microbiol.">
        <title>The Global Catalogue of Microorganisms (GCM) 10K type strain sequencing project: providing services to taxonomists for standard genome sequencing and annotation.</title>
        <authorList>
            <consortium name="The Broad Institute Genomics Platform"/>
            <consortium name="The Broad Institute Genome Sequencing Center for Infectious Disease"/>
            <person name="Wu L."/>
            <person name="Ma J."/>
        </authorList>
    </citation>
    <scope>NUCLEOTIDE SEQUENCE [LARGE SCALE GENOMIC DNA]</scope>
    <source>
        <strain evidence="4">JCM 14162</strain>
    </source>
</reference>
<feature type="domain" description="DUF1285" evidence="1">
    <location>
        <begin position="27"/>
        <end position="94"/>
    </location>
</feature>
<name>A0ABP3KWP1_9SPHN</name>
<feature type="domain" description="DUF1285" evidence="2">
    <location>
        <begin position="95"/>
        <end position="184"/>
    </location>
</feature>
<dbReference type="Pfam" id="PF06938">
    <property type="entry name" value="DUF1285_N"/>
    <property type="match status" value="1"/>
</dbReference>